<proteinExistence type="predicted"/>
<dbReference type="PANTHER" id="PTHR31264:SF19">
    <property type="entry name" value="F-BOX DOMAIN-CONTAINING PROTEIN"/>
    <property type="match status" value="1"/>
</dbReference>
<evidence type="ECO:0000313" key="2">
    <source>
        <dbReference type="EnsemblPlants" id="EMT10831"/>
    </source>
</evidence>
<accession>M8BA15</accession>
<dbReference type="InterPro" id="IPR001810">
    <property type="entry name" value="F-box_dom"/>
</dbReference>
<feature type="domain" description="F-box" evidence="1">
    <location>
        <begin position="13"/>
        <end position="49"/>
    </location>
</feature>
<sequence>MALPQPASVPILDELMEEIFLRLPTLNILTRASSMCATFYRIIKGRTFRHRFRALQWPTILSFMHATGLHPTQAPHASALA</sequence>
<dbReference type="EnsemblPlants" id="EMT10831">
    <property type="protein sequence ID" value="EMT10831"/>
    <property type="gene ID" value="F775_10368"/>
</dbReference>
<dbReference type="SUPFAM" id="SSF81383">
    <property type="entry name" value="F-box domain"/>
    <property type="match status" value="1"/>
</dbReference>
<dbReference type="PANTHER" id="PTHR31264">
    <property type="entry name" value="OS07G0554500 PROTEIN-RELATED"/>
    <property type="match status" value="1"/>
</dbReference>
<protein>
    <recommendedName>
        <fullName evidence="1">F-box domain-containing protein</fullName>
    </recommendedName>
</protein>
<evidence type="ECO:0000259" key="1">
    <source>
        <dbReference type="Pfam" id="PF00646"/>
    </source>
</evidence>
<organism evidence="2">
    <name type="scientific">Aegilops tauschii</name>
    <name type="common">Tausch's goatgrass</name>
    <name type="synonym">Aegilops squarrosa</name>
    <dbReference type="NCBI Taxonomy" id="37682"/>
    <lineage>
        <taxon>Eukaryota</taxon>
        <taxon>Viridiplantae</taxon>
        <taxon>Streptophyta</taxon>
        <taxon>Embryophyta</taxon>
        <taxon>Tracheophyta</taxon>
        <taxon>Spermatophyta</taxon>
        <taxon>Magnoliopsida</taxon>
        <taxon>Liliopsida</taxon>
        <taxon>Poales</taxon>
        <taxon>Poaceae</taxon>
        <taxon>BOP clade</taxon>
        <taxon>Pooideae</taxon>
        <taxon>Triticodae</taxon>
        <taxon>Triticeae</taxon>
        <taxon>Triticinae</taxon>
        <taxon>Aegilops</taxon>
    </lineage>
</organism>
<name>M8BA15_AEGTA</name>
<reference evidence="2" key="1">
    <citation type="submission" date="2015-06" db="UniProtKB">
        <authorList>
            <consortium name="EnsemblPlants"/>
        </authorList>
    </citation>
    <scope>IDENTIFICATION</scope>
</reference>
<dbReference type="AlphaFoldDB" id="M8BA15"/>
<dbReference type="InterPro" id="IPR036047">
    <property type="entry name" value="F-box-like_dom_sf"/>
</dbReference>
<dbReference type="Pfam" id="PF00646">
    <property type="entry name" value="F-box"/>
    <property type="match status" value="1"/>
</dbReference>